<dbReference type="RefSeq" id="WP_254570898.1">
    <property type="nucleotide sequence ID" value="NZ_CP098502.1"/>
</dbReference>
<name>A0ABY5DU63_9ACTN</name>
<dbReference type="SUPFAM" id="SSF47240">
    <property type="entry name" value="Ferritin-like"/>
    <property type="match status" value="1"/>
</dbReference>
<dbReference type="Proteomes" id="UP001056035">
    <property type="component" value="Chromosome"/>
</dbReference>
<reference evidence="1 2" key="1">
    <citation type="submission" date="2022-06" db="EMBL/GenBank/DDBJ databases">
        <title>Paraconexibacter antarcticus.</title>
        <authorList>
            <person name="Kim C.S."/>
        </authorList>
    </citation>
    <scope>NUCLEOTIDE SEQUENCE [LARGE SCALE GENOMIC DNA]</scope>
    <source>
        <strain evidence="1 2">02-257</strain>
    </source>
</reference>
<accession>A0ABY5DU63</accession>
<dbReference type="Gene3D" id="1.20.1260.10">
    <property type="match status" value="1"/>
</dbReference>
<keyword evidence="2" id="KW-1185">Reference proteome</keyword>
<gene>
    <name evidence="1" type="ORF">NBH00_22960</name>
</gene>
<evidence type="ECO:0000313" key="1">
    <source>
        <dbReference type="EMBL" id="UTI64185.1"/>
    </source>
</evidence>
<protein>
    <submittedName>
        <fullName evidence="1">Ferritin-like domain-containing protein</fullName>
    </submittedName>
</protein>
<organism evidence="1 2">
    <name type="scientific">Paraconexibacter antarcticus</name>
    <dbReference type="NCBI Taxonomy" id="2949664"/>
    <lineage>
        <taxon>Bacteria</taxon>
        <taxon>Bacillati</taxon>
        <taxon>Actinomycetota</taxon>
        <taxon>Thermoleophilia</taxon>
        <taxon>Solirubrobacterales</taxon>
        <taxon>Paraconexibacteraceae</taxon>
        <taxon>Paraconexibacter</taxon>
    </lineage>
</organism>
<evidence type="ECO:0000313" key="2">
    <source>
        <dbReference type="Proteomes" id="UP001056035"/>
    </source>
</evidence>
<dbReference type="InterPro" id="IPR012347">
    <property type="entry name" value="Ferritin-like"/>
</dbReference>
<dbReference type="Pfam" id="PF13668">
    <property type="entry name" value="Ferritin_2"/>
    <property type="match status" value="1"/>
</dbReference>
<dbReference type="EMBL" id="CP098502">
    <property type="protein sequence ID" value="UTI64185.1"/>
    <property type="molecule type" value="Genomic_DNA"/>
</dbReference>
<dbReference type="InterPro" id="IPR009078">
    <property type="entry name" value="Ferritin-like_SF"/>
</dbReference>
<dbReference type="CDD" id="cd00657">
    <property type="entry name" value="Ferritin_like"/>
    <property type="match status" value="1"/>
</dbReference>
<sequence>MITEVFRDVDSTDGTNRAQFLRRAGVSGIALASGGTILATITSSANAAVTDLDGQIATAAAAAELLAVNTYTVAINSKLFKGGALTYLKTARKQEQGHYNALAQLLKDNGATPPKASDYKYKYPKFKSAKDVVNFAVALETAFVGAYVLAAGVLSTPELRSTAAAIGANEGSHLGFFTGASGKVAVAPTVPKAAKSLDAVIKTVGTYQKKK</sequence>
<proteinExistence type="predicted"/>